<reference evidence="2 3" key="1">
    <citation type="journal article" date="2008" name="Nature">
        <title>The genome of Laccaria bicolor provides insights into mycorrhizal symbiosis.</title>
        <authorList>
            <person name="Martin F."/>
            <person name="Aerts A."/>
            <person name="Ahren D."/>
            <person name="Brun A."/>
            <person name="Danchin E.G.J."/>
            <person name="Duchaussoy F."/>
            <person name="Gibon J."/>
            <person name="Kohler A."/>
            <person name="Lindquist E."/>
            <person name="Pereda V."/>
            <person name="Salamov A."/>
            <person name="Shapiro H.J."/>
            <person name="Wuyts J."/>
            <person name="Blaudez D."/>
            <person name="Buee M."/>
            <person name="Brokstein P."/>
            <person name="Canbaeck B."/>
            <person name="Cohen D."/>
            <person name="Courty P.E."/>
            <person name="Coutinho P.M."/>
            <person name="Delaruelle C."/>
            <person name="Detter J.C."/>
            <person name="Deveau A."/>
            <person name="DiFazio S."/>
            <person name="Duplessis S."/>
            <person name="Fraissinet-Tachet L."/>
            <person name="Lucic E."/>
            <person name="Frey-Klett P."/>
            <person name="Fourrey C."/>
            <person name="Feussner I."/>
            <person name="Gay G."/>
            <person name="Grimwood J."/>
            <person name="Hoegger P.J."/>
            <person name="Jain P."/>
            <person name="Kilaru S."/>
            <person name="Labbe J."/>
            <person name="Lin Y.C."/>
            <person name="Legue V."/>
            <person name="Le Tacon F."/>
            <person name="Marmeisse R."/>
            <person name="Melayah D."/>
            <person name="Montanini B."/>
            <person name="Muratet M."/>
            <person name="Nehls U."/>
            <person name="Niculita-Hirzel H."/>
            <person name="Oudot-Le Secq M.P."/>
            <person name="Peter M."/>
            <person name="Quesneville H."/>
            <person name="Rajashekar B."/>
            <person name="Reich M."/>
            <person name="Rouhier N."/>
            <person name="Schmutz J."/>
            <person name="Yin T."/>
            <person name="Chalot M."/>
            <person name="Henrissat B."/>
            <person name="Kuees U."/>
            <person name="Lucas S."/>
            <person name="Van de Peer Y."/>
            <person name="Podila G.K."/>
            <person name="Polle A."/>
            <person name="Pukkila P.J."/>
            <person name="Richardson P.M."/>
            <person name="Rouze P."/>
            <person name="Sanders I.R."/>
            <person name="Stajich J.E."/>
            <person name="Tunlid A."/>
            <person name="Tuskan G."/>
            <person name="Grigoriev I.V."/>
        </authorList>
    </citation>
    <scope>NUCLEOTIDE SEQUENCE [LARGE SCALE GENOMIC DNA]</scope>
    <source>
        <strain evidence="3">S238N-H82 / ATCC MYA-4686</strain>
    </source>
</reference>
<dbReference type="RefSeq" id="XP_001879229.1">
    <property type="nucleotide sequence ID" value="XM_001879194.1"/>
</dbReference>
<gene>
    <name evidence="2" type="ORF">LACBIDRAFT_318081</name>
</gene>
<dbReference type="HOGENOM" id="CLU_1896585_0_0_1"/>
<proteinExistence type="predicted"/>
<accession>B0D5X5</accession>
<sequence>MRALFFLGLVVWVKPLVNMLKKASAHFGQNECWHLEHRLLALQRHSRARTTSTRIFLTTWEHCPPAFVSIQVAILPSSFNPEARSQPRASISYLGVGAAQICNTLSRVISSLTKSMHAVGCGDRRRSTHRSDEL</sequence>
<keyword evidence="3" id="KW-1185">Reference proteome</keyword>
<feature type="signal peptide" evidence="1">
    <location>
        <begin position="1"/>
        <end position="25"/>
    </location>
</feature>
<dbReference type="GeneID" id="6074789"/>
<protein>
    <recommendedName>
        <fullName evidence="4">Secreted protein</fullName>
    </recommendedName>
</protein>
<name>B0D5X5_LACBS</name>
<evidence type="ECO:0008006" key="4">
    <source>
        <dbReference type="Google" id="ProtNLM"/>
    </source>
</evidence>
<evidence type="ECO:0000256" key="1">
    <source>
        <dbReference type="SAM" id="SignalP"/>
    </source>
</evidence>
<feature type="chain" id="PRO_5002747078" description="Secreted protein" evidence="1">
    <location>
        <begin position="26"/>
        <end position="134"/>
    </location>
</feature>
<dbReference type="OrthoDB" id="10580759at2759"/>
<dbReference type="KEGG" id="lbc:LACBIDRAFT_318081"/>
<dbReference type="Proteomes" id="UP000001194">
    <property type="component" value="Unassembled WGS sequence"/>
</dbReference>
<keyword evidence="1" id="KW-0732">Signal</keyword>
<organism evidence="3">
    <name type="scientific">Laccaria bicolor (strain S238N-H82 / ATCC MYA-4686)</name>
    <name type="common">Bicoloured deceiver</name>
    <name type="synonym">Laccaria laccata var. bicolor</name>
    <dbReference type="NCBI Taxonomy" id="486041"/>
    <lineage>
        <taxon>Eukaryota</taxon>
        <taxon>Fungi</taxon>
        <taxon>Dikarya</taxon>
        <taxon>Basidiomycota</taxon>
        <taxon>Agaricomycotina</taxon>
        <taxon>Agaricomycetes</taxon>
        <taxon>Agaricomycetidae</taxon>
        <taxon>Agaricales</taxon>
        <taxon>Agaricineae</taxon>
        <taxon>Hydnangiaceae</taxon>
        <taxon>Laccaria</taxon>
    </lineage>
</organism>
<dbReference type="EMBL" id="DS547098">
    <property type="protein sequence ID" value="EDR09844.1"/>
    <property type="molecule type" value="Genomic_DNA"/>
</dbReference>
<dbReference type="AlphaFoldDB" id="B0D5X5"/>
<dbReference type="InParanoid" id="B0D5X5"/>
<evidence type="ECO:0000313" key="3">
    <source>
        <dbReference type="Proteomes" id="UP000001194"/>
    </source>
</evidence>
<evidence type="ECO:0000313" key="2">
    <source>
        <dbReference type="EMBL" id="EDR09844.1"/>
    </source>
</evidence>